<comment type="subcellular location">
    <subcellularLocation>
        <location evidence="1">Endoplasmic reticulum membrane</location>
        <topology evidence="1">Single-pass membrane protein</topology>
    </subcellularLocation>
</comment>
<dbReference type="EMBL" id="JBFOLJ010000005">
    <property type="protein sequence ID" value="KAL2538942.1"/>
    <property type="molecule type" value="Genomic_DNA"/>
</dbReference>
<evidence type="ECO:0000256" key="4">
    <source>
        <dbReference type="ARBA" id="ARBA00022502"/>
    </source>
</evidence>
<gene>
    <name evidence="10" type="ORF">Fot_20333</name>
</gene>
<evidence type="ECO:0000256" key="5">
    <source>
        <dbReference type="ARBA" id="ARBA00022692"/>
    </source>
</evidence>
<dbReference type="PANTHER" id="PTHR28650:SF1">
    <property type="entry name" value="PHOSPHATIDYLINOSITOL-GLYCAN BIOSYNTHESIS CLASS X PROTEIN"/>
    <property type="match status" value="1"/>
</dbReference>
<comment type="caution">
    <text evidence="10">The sequence shown here is derived from an EMBL/GenBank/DDBJ whole genome shotgun (WGS) entry which is preliminary data.</text>
</comment>
<keyword evidence="6" id="KW-0256">Endoplasmic reticulum</keyword>
<dbReference type="InterPro" id="IPR013233">
    <property type="entry name" value="PIG-X/PBN1"/>
</dbReference>
<dbReference type="AlphaFoldDB" id="A0ABD1VNW2"/>
<reference evidence="11" key="1">
    <citation type="submission" date="2024-07" db="EMBL/GenBank/DDBJ databases">
        <title>Two chromosome-level genome assemblies of Korean endemic species Abeliophyllum distichum and Forsythia ovata (Oleaceae).</title>
        <authorList>
            <person name="Jang H."/>
        </authorList>
    </citation>
    <scope>NUCLEOTIDE SEQUENCE [LARGE SCALE GENOMIC DNA]</scope>
</reference>
<dbReference type="Pfam" id="PF08320">
    <property type="entry name" value="PIG-X"/>
    <property type="match status" value="1"/>
</dbReference>
<evidence type="ECO:0000256" key="8">
    <source>
        <dbReference type="ARBA" id="ARBA00023136"/>
    </source>
</evidence>
<evidence type="ECO:0000256" key="3">
    <source>
        <dbReference type="ARBA" id="ARBA00010345"/>
    </source>
</evidence>
<comment type="pathway">
    <text evidence="2">Glycolipid biosynthesis; glycosylphosphatidylinositol-anchor biosynthesis.</text>
</comment>
<evidence type="ECO:0000256" key="6">
    <source>
        <dbReference type="ARBA" id="ARBA00022824"/>
    </source>
</evidence>
<keyword evidence="11" id="KW-1185">Reference proteome</keyword>
<dbReference type="GO" id="GO:0006506">
    <property type="term" value="P:GPI anchor biosynthetic process"/>
    <property type="evidence" value="ECO:0007669"/>
    <property type="project" value="UniProtKB-KW"/>
</dbReference>
<dbReference type="Proteomes" id="UP001604277">
    <property type="component" value="Unassembled WGS sequence"/>
</dbReference>
<organism evidence="10 11">
    <name type="scientific">Forsythia ovata</name>
    <dbReference type="NCBI Taxonomy" id="205694"/>
    <lineage>
        <taxon>Eukaryota</taxon>
        <taxon>Viridiplantae</taxon>
        <taxon>Streptophyta</taxon>
        <taxon>Embryophyta</taxon>
        <taxon>Tracheophyta</taxon>
        <taxon>Spermatophyta</taxon>
        <taxon>Magnoliopsida</taxon>
        <taxon>eudicotyledons</taxon>
        <taxon>Gunneridae</taxon>
        <taxon>Pentapetalae</taxon>
        <taxon>asterids</taxon>
        <taxon>lamiids</taxon>
        <taxon>Lamiales</taxon>
        <taxon>Oleaceae</taxon>
        <taxon>Forsythieae</taxon>
        <taxon>Forsythia</taxon>
    </lineage>
</organism>
<keyword evidence="7" id="KW-1133">Transmembrane helix</keyword>
<dbReference type="SMART" id="SM00780">
    <property type="entry name" value="PIG-X"/>
    <property type="match status" value="1"/>
</dbReference>
<dbReference type="GO" id="GO:0005789">
    <property type="term" value="C:endoplasmic reticulum membrane"/>
    <property type="evidence" value="ECO:0007669"/>
    <property type="project" value="UniProtKB-SubCell"/>
</dbReference>
<keyword evidence="8" id="KW-0472">Membrane</keyword>
<dbReference type="InterPro" id="IPR040039">
    <property type="entry name" value="PIGX"/>
</dbReference>
<proteinExistence type="inferred from homology"/>
<evidence type="ECO:0000256" key="7">
    <source>
        <dbReference type="ARBA" id="ARBA00022989"/>
    </source>
</evidence>
<sequence>MSHRKLLLSSLTEKLRLRDEPNGISHFLLPPPCNPKGEPITGEDDRICSENYIIRTTRSDPGCGIRNTTPATRQYSWHPKGTPELREKLYAMEVQHFQIQLHLATAFGLIFLVMGGTAIPTNNEEQTCCREKYLTNTYFIKHDSLIDSQFEEFIANEIPLGLCKVRQVEPQSVPTLLSVHRNLIGEGSHRQLSSSIRIKMQGESKFKLPAQSCQVIIVERLPSGVFADPFELQHLVQCGVFTDAAVLGDTNLELPSFRSNRSVVELHVQMGSNMLLESKDALEVNLGLPLHARYAPLGHGFSKFELGPPDLFMRCSFKGKAFSGSCLFMTTNHIVDYKAIPVVWEVPCGIKEHVGVVSAVTFLSAMMSSLLIVSTSMYHSQFSSELKYF</sequence>
<keyword evidence="9" id="KW-0325">Glycoprotein</keyword>
<dbReference type="PANTHER" id="PTHR28650">
    <property type="entry name" value="PHOSPHATIDYLINOSITOL-GLYCAN BIOSYNTHESIS CLASS X PROTEIN"/>
    <property type="match status" value="1"/>
</dbReference>
<keyword evidence="4" id="KW-0337">GPI-anchor biosynthesis</keyword>
<keyword evidence="5" id="KW-0812">Transmembrane</keyword>
<comment type="similarity">
    <text evidence="3">Belongs to the PIGX family.</text>
</comment>
<evidence type="ECO:0000313" key="10">
    <source>
        <dbReference type="EMBL" id="KAL2538942.1"/>
    </source>
</evidence>
<name>A0ABD1VNW2_9LAMI</name>
<evidence type="ECO:0000313" key="11">
    <source>
        <dbReference type="Proteomes" id="UP001604277"/>
    </source>
</evidence>
<protein>
    <submittedName>
        <fullName evidence="10">Phosphatidylinositol-glycan biosynthesis class X protein</fullName>
    </submittedName>
</protein>
<accession>A0ABD1VNW2</accession>
<evidence type="ECO:0000256" key="1">
    <source>
        <dbReference type="ARBA" id="ARBA00004389"/>
    </source>
</evidence>
<evidence type="ECO:0000256" key="9">
    <source>
        <dbReference type="ARBA" id="ARBA00023180"/>
    </source>
</evidence>
<evidence type="ECO:0000256" key="2">
    <source>
        <dbReference type="ARBA" id="ARBA00004687"/>
    </source>
</evidence>